<keyword evidence="7" id="KW-1185">Reference proteome</keyword>
<dbReference type="eggNOG" id="arCOG01622">
    <property type="taxonomic scope" value="Archaea"/>
</dbReference>
<name>E7QY12_HALPU</name>
<dbReference type="Pfam" id="PF22725">
    <property type="entry name" value="GFO_IDH_MocA_C3"/>
    <property type="match status" value="1"/>
</dbReference>
<reference evidence="4 6" key="1">
    <citation type="journal article" date="2014" name="ISME J.">
        <title>Trehalose/2-sulfotrehalose biosynthesis and glycine-betaine uptake are widely spread mechanisms for osmoadaptation in the Halobacteriales.</title>
        <authorList>
            <person name="Youssef N.H."/>
            <person name="Savage-Ashlock K.N."/>
            <person name="McCully A.L."/>
            <person name="Luedtke B."/>
            <person name="Shaw E.I."/>
            <person name="Hoff W.D."/>
            <person name="Elshahed M.S."/>
        </authorList>
    </citation>
    <scope>NUCLEOTIDE SEQUENCE [LARGE SCALE GENOMIC DNA]</scope>
    <source>
        <strain evidence="4 6">DX253</strain>
    </source>
</reference>
<evidence type="ECO:0000259" key="3">
    <source>
        <dbReference type="Pfam" id="PF22725"/>
    </source>
</evidence>
<dbReference type="Pfam" id="PF01408">
    <property type="entry name" value="GFO_IDH_MocA"/>
    <property type="match status" value="1"/>
</dbReference>
<protein>
    <submittedName>
        <fullName evidence="4 5">Xylose dehydrogenase</fullName>
    </submittedName>
</protein>
<evidence type="ECO:0000313" key="4">
    <source>
        <dbReference type="EMBL" id="EFW90478.1"/>
    </source>
</evidence>
<dbReference type="NCBIfam" id="NF041392">
    <property type="entry name" value="XylDh_Gfo6_Halo"/>
    <property type="match status" value="1"/>
</dbReference>
<evidence type="ECO:0000313" key="5">
    <source>
        <dbReference type="EMBL" id="SHK79052.1"/>
    </source>
</evidence>
<dbReference type="GO" id="GO:0016491">
    <property type="term" value="F:oxidoreductase activity"/>
    <property type="evidence" value="ECO:0007669"/>
    <property type="project" value="UniProtKB-KW"/>
</dbReference>
<dbReference type="Proteomes" id="UP000184203">
    <property type="component" value="Unassembled WGS sequence"/>
</dbReference>
<dbReference type="Gene3D" id="3.40.50.720">
    <property type="entry name" value="NAD(P)-binding Rossmann-like Domain"/>
    <property type="match status" value="1"/>
</dbReference>
<feature type="domain" description="Gfo/Idh/MocA-like oxidoreductase N-terminal" evidence="2">
    <location>
        <begin position="25"/>
        <end position="147"/>
    </location>
</feature>
<dbReference type="InterPro" id="IPR008354">
    <property type="entry name" value="Glc-Fru_OxRdtase_bac"/>
</dbReference>
<reference evidence="5" key="3">
    <citation type="submission" date="2016-11" db="EMBL/GenBank/DDBJ databases">
        <authorList>
            <person name="Jaros S."/>
            <person name="Januszkiewicz K."/>
            <person name="Wedrychowicz H."/>
        </authorList>
    </citation>
    <scope>NUCLEOTIDE SEQUENCE [LARGE SCALE GENOMIC DNA]</scope>
    <source>
        <strain evidence="5">DX253</strain>
    </source>
</reference>
<sequence>MTLADHLDDFTRRDWETATDSDERVRFALVGLGWFTTEMVVPALRDSDRCEIGALVSGSAEKAVRLRDETGAARALSYEEFHAGEGVDAYDAVYIATPNATHLEFAETAADLGKAVLCEKPMEVSAARAERLVEVCDEAGVQLMVGYRMHVNPAVRRMRDLVREGFVGDPVLVEGSMCQNVFEQITPDPNQWRLDADLAGGSALIDLGIYPLNTARFVLDSDPVSAQGTTRSPHEHFAGVDQHVSFEVAFDNGVTAACVASQYAQKGSEFSVTGTEGKLTLSPAFFGEAQLTVERGDAAAAFSVAPVNEEREEFDYFADRLLADRDPGPDGAHGLVDMRTIEAIYESAETGERVAVER</sequence>
<dbReference type="InterPro" id="IPR055170">
    <property type="entry name" value="GFO_IDH_MocA-like_dom"/>
</dbReference>
<evidence type="ECO:0000313" key="6">
    <source>
        <dbReference type="Proteomes" id="UP000003751"/>
    </source>
</evidence>
<dbReference type="AlphaFoldDB" id="E7QY12"/>
<dbReference type="InterPro" id="IPR049838">
    <property type="entry name" value="XacA-like"/>
</dbReference>
<accession>E7QY12</accession>
<dbReference type="InterPro" id="IPR000683">
    <property type="entry name" value="Gfo/Idh/MocA-like_OxRdtase_N"/>
</dbReference>
<dbReference type="InterPro" id="IPR036291">
    <property type="entry name" value="NAD(P)-bd_dom_sf"/>
</dbReference>
<dbReference type="EMBL" id="AEMG01000025">
    <property type="protein sequence ID" value="EFW90478.1"/>
    <property type="molecule type" value="Genomic_DNA"/>
</dbReference>
<gene>
    <name evidence="5" type="ORF">SAMN05444342_2189</name>
    <name evidence="4" type="ORF">ZOD2009_18509</name>
</gene>
<proteinExistence type="predicted"/>
<dbReference type="OrthoDB" id="195534at2157"/>
<dbReference type="PATRIC" id="fig|797209.4.peg.3628"/>
<dbReference type="PANTHER" id="PTHR43818:SF11">
    <property type="entry name" value="BCDNA.GH03377"/>
    <property type="match status" value="1"/>
</dbReference>
<reference evidence="7" key="2">
    <citation type="submission" date="2016-11" db="EMBL/GenBank/DDBJ databases">
        <authorList>
            <person name="Varghese N."/>
            <person name="Submissions S."/>
        </authorList>
    </citation>
    <scope>NUCLEOTIDE SEQUENCE [LARGE SCALE GENOMIC DNA]</scope>
    <source>
        <strain evidence="7">DX253</strain>
    </source>
</reference>
<organism evidence="4 6">
    <name type="scientific">Haladaptatus paucihalophilus DX253</name>
    <dbReference type="NCBI Taxonomy" id="797209"/>
    <lineage>
        <taxon>Archaea</taxon>
        <taxon>Methanobacteriati</taxon>
        <taxon>Methanobacteriota</taxon>
        <taxon>Stenosarchaea group</taxon>
        <taxon>Halobacteria</taxon>
        <taxon>Halobacteriales</taxon>
        <taxon>Haladaptataceae</taxon>
        <taxon>Haladaptatus</taxon>
    </lineage>
</organism>
<dbReference type="STRING" id="797209.GCA_000376445_02809"/>
<dbReference type="Gene3D" id="3.30.360.10">
    <property type="entry name" value="Dihydrodipicolinate Reductase, domain 2"/>
    <property type="match status" value="1"/>
</dbReference>
<dbReference type="SUPFAM" id="SSF55347">
    <property type="entry name" value="Glyceraldehyde-3-phosphate dehydrogenase-like, C-terminal domain"/>
    <property type="match status" value="1"/>
</dbReference>
<evidence type="ECO:0000259" key="2">
    <source>
        <dbReference type="Pfam" id="PF01408"/>
    </source>
</evidence>
<evidence type="ECO:0000313" key="7">
    <source>
        <dbReference type="Proteomes" id="UP000184203"/>
    </source>
</evidence>
<dbReference type="RefSeq" id="WP_007982355.1">
    <property type="nucleotide sequence ID" value="NZ_AEMG01000025.1"/>
</dbReference>
<dbReference type="SUPFAM" id="SSF51735">
    <property type="entry name" value="NAD(P)-binding Rossmann-fold domains"/>
    <property type="match status" value="1"/>
</dbReference>
<evidence type="ECO:0000256" key="1">
    <source>
        <dbReference type="ARBA" id="ARBA00023002"/>
    </source>
</evidence>
<feature type="domain" description="GFO/IDH/MocA-like oxidoreductase" evidence="3">
    <location>
        <begin position="155"/>
        <end position="279"/>
    </location>
</feature>
<dbReference type="PRINTS" id="PR01775">
    <property type="entry name" value="GLFROXRDTASE"/>
</dbReference>
<dbReference type="InterPro" id="IPR050463">
    <property type="entry name" value="Gfo/Idh/MocA_oxidrdct_glycsds"/>
</dbReference>
<dbReference type="Proteomes" id="UP000003751">
    <property type="component" value="Unassembled WGS sequence"/>
</dbReference>
<keyword evidence="1" id="KW-0560">Oxidoreductase</keyword>
<dbReference type="GO" id="GO:0000166">
    <property type="term" value="F:nucleotide binding"/>
    <property type="evidence" value="ECO:0007669"/>
    <property type="project" value="InterPro"/>
</dbReference>
<dbReference type="EMBL" id="FRAN01000003">
    <property type="protein sequence ID" value="SHK79052.1"/>
    <property type="molecule type" value="Genomic_DNA"/>
</dbReference>
<dbReference type="PANTHER" id="PTHR43818">
    <property type="entry name" value="BCDNA.GH03377"/>
    <property type="match status" value="1"/>
</dbReference>